<dbReference type="PANTHER" id="PTHR33164:SF57">
    <property type="entry name" value="MARR-FAMILY TRANSCRIPTIONAL REGULATOR"/>
    <property type="match status" value="1"/>
</dbReference>
<dbReference type="Gene3D" id="1.10.10.10">
    <property type="entry name" value="Winged helix-like DNA-binding domain superfamily/Winged helix DNA-binding domain"/>
    <property type="match status" value="1"/>
</dbReference>
<dbReference type="InterPro" id="IPR000835">
    <property type="entry name" value="HTH_MarR-typ"/>
</dbReference>
<reference evidence="2 3" key="1">
    <citation type="journal article" date="2016" name="Nat. Commun.">
        <title>Thousands of microbial genomes shed light on interconnected biogeochemical processes in an aquifer system.</title>
        <authorList>
            <person name="Anantharaman K."/>
            <person name="Brown C.T."/>
            <person name="Hug L.A."/>
            <person name="Sharon I."/>
            <person name="Castelle C.J."/>
            <person name="Probst A.J."/>
            <person name="Thomas B.C."/>
            <person name="Singh A."/>
            <person name="Wilkins M.J."/>
            <person name="Karaoz U."/>
            <person name="Brodie E.L."/>
            <person name="Williams K.H."/>
            <person name="Hubbard S.S."/>
            <person name="Banfield J.F."/>
        </authorList>
    </citation>
    <scope>NUCLEOTIDE SEQUENCE [LARGE SCALE GENOMIC DNA]</scope>
</reference>
<evidence type="ECO:0000313" key="3">
    <source>
        <dbReference type="Proteomes" id="UP000178187"/>
    </source>
</evidence>
<dbReference type="GO" id="GO:0006950">
    <property type="term" value="P:response to stress"/>
    <property type="evidence" value="ECO:0007669"/>
    <property type="project" value="TreeGrafter"/>
</dbReference>
<dbReference type="InterPro" id="IPR036390">
    <property type="entry name" value="WH_DNA-bd_sf"/>
</dbReference>
<organism evidence="2 3">
    <name type="scientific">Candidatus Danuiimicrobium aquiferis</name>
    <dbReference type="NCBI Taxonomy" id="1801832"/>
    <lineage>
        <taxon>Bacteria</taxon>
        <taxon>Pseudomonadati</taxon>
        <taxon>Candidatus Omnitrophota</taxon>
        <taxon>Candidatus Danuiimicrobium</taxon>
    </lineage>
</organism>
<feature type="domain" description="HTH marR-type" evidence="1">
    <location>
        <begin position="4"/>
        <end position="139"/>
    </location>
</feature>
<proteinExistence type="predicted"/>
<dbReference type="Pfam" id="PF01047">
    <property type="entry name" value="MarR"/>
    <property type="match status" value="1"/>
</dbReference>
<evidence type="ECO:0000313" key="2">
    <source>
        <dbReference type="EMBL" id="OGW95135.1"/>
    </source>
</evidence>
<dbReference type="InterPro" id="IPR039422">
    <property type="entry name" value="MarR/SlyA-like"/>
</dbReference>
<sequence length="150" mass="17370">MDEKNEFISSFREIQPKLSRFYTNILGEIGLSLPQYALLNQLHAGGTMSMTNLSEKLHITKPAVTHLVDRLEKHAFIKRIPHPEDRRIYLLEIQPKGVKITNAIQSKFLKLLLESFDQMNLEERKIVTRFYALLSKSVDLYLAMTEKGKP</sequence>
<name>A0A1G1KQM9_9BACT</name>
<dbReference type="SUPFAM" id="SSF46785">
    <property type="entry name" value="Winged helix' DNA-binding domain"/>
    <property type="match status" value="1"/>
</dbReference>
<evidence type="ECO:0000259" key="1">
    <source>
        <dbReference type="PROSITE" id="PS50995"/>
    </source>
</evidence>
<dbReference type="GO" id="GO:0003700">
    <property type="term" value="F:DNA-binding transcription factor activity"/>
    <property type="evidence" value="ECO:0007669"/>
    <property type="project" value="InterPro"/>
</dbReference>
<accession>A0A1G1KQM9</accession>
<dbReference type="Proteomes" id="UP000178187">
    <property type="component" value="Unassembled WGS sequence"/>
</dbReference>
<comment type="caution">
    <text evidence="2">The sequence shown here is derived from an EMBL/GenBank/DDBJ whole genome shotgun (WGS) entry which is preliminary data.</text>
</comment>
<dbReference type="PROSITE" id="PS50995">
    <property type="entry name" value="HTH_MARR_2"/>
    <property type="match status" value="1"/>
</dbReference>
<dbReference type="EMBL" id="MHFR01000068">
    <property type="protein sequence ID" value="OGW95135.1"/>
    <property type="molecule type" value="Genomic_DNA"/>
</dbReference>
<protein>
    <recommendedName>
        <fullName evidence="1">HTH marR-type domain-containing protein</fullName>
    </recommendedName>
</protein>
<dbReference type="PRINTS" id="PR00598">
    <property type="entry name" value="HTHMARR"/>
</dbReference>
<gene>
    <name evidence="2" type="ORF">A3G33_04175</name>
</gene>
<dbReference type="InterPro" id="IPR036388">
    <property type="entry name" value="WH-like_DNA-bd_sf"/>
</dbReference>
<dbReference type="PANTHER" id="PTHR33164">
    <property type="entry name" value="TRANSCRIPTIONAL REGULATOR, MARR FAMILY"/>
    <property type="match status" value="1"/>
</dbReference>
<dbReference type="SMART" id="SM00347">
    <property type="entry name" value="HTH_MARR"/>
    <property type="match status" value="1"/>
</dbReference>
<dbReference type="AlphaFoldDB" id="A0A1G1KQM9"/>